<sequence>MEKILHLVEAVLVHSVEAVLVHLVEAVLVHLIEAVRPTLVQAHTVVSPYLFPGAIMSSLLEYLRRSKTEGLPSSEAKALRPVDHVENTRLSTQYKVLDIARPLVRIWSSLQTGNPLNQPLESALCLWGVALNDIMKNRRKHILHQTAPDFLSLLTDPSMFPDRETSQLFGVQFMTNMAKEAEEEAKLARVGRTGGSRNYSGRQYRGRSSHVTGSSY</sequence>
<evidence type="ECO:0000313" key="2">
    <source>
        <dbReference type="EMBL" id="KAK4045748.1"/>
    </source>
</evidence>
<gene>
    <name evidence="2" type="ORF">OUZ56_033649</name>
</gene>
<dbReference type="Proteomes" id="UP001234178">
    <property type="component" value="Unassembled WGS sequence"/>
</dbReference>
<name>A0ABR0BAZ0_9CRUS</name>
<reference evidence="2 3" key="1">
    <citation type="journal article" date="2023" name="Nucleic Acids Res.">
        <title>The hologenome of Daphnia magna reveals possible DNA methylation and microbiome-mediated evolution of the host genome.</title>
        <authorList>
            <person name="Chaturvedi A."/>
            <person name="Li X."/>
            <person name="Dhandapani V."/>
            <person name="Marshall H."/>
            <person name="Kissane S."/>
            <person name="Cuenca-Cambronero M."/>
            <person name="Asole G."/>
            <person name="Calvet F."/>
            <person name="Ruiz-Romero M."/>
            <person name="Marangio P."/>
            <person name="Guigo R."/>
            <person name="Rago D."/>
            <person name="Mirbahai L."/>
            <person name="Eastwood N."/>
            <person name="Colbourne J.K."/>
            <person name="Zhou J."/>
            <person name="Mallon E."/>
            <person name="Orsini L."/>
        </authorList>
    </citation>
    <scope>NUCLEOTIDE SEQUENCE [LARGE SCALE GENOMIC DNA]</scope>
    <source>
        <strain evidence="2">LRV0_1</strain>
    </source>
</reference>
<evidence type="ECO:0000313" key="3">
    <source>
        <dbReference type="Proteomes" id="UP001234178"/>
    </source>
</evidence>
<comment type="caution">
    <text evidence="2">The sequence shown here is derived from an EMBL/GenBank/DDBJ whole genome shotgun (WGS) entry which is preliminary data.</text>
</comment>
<feature type="region of interest" description="Disordered" evidence="1">
    <location>
        <begin position="190"/>
        <end position="216"/>
    </location>
</feature>
<keyword evidence="3" id="KW-1185">Reference proteome</keyword>
<evidence type="ECO:0000256" key="1">
    <source>
        <dbReference type="SAM" id="MobiDB-lite"/>
    </source>
</evidence>
<organism evidence="2 3">
    <name type="scientific">Daphnia magna</name>
    <dbReference type="NCBI Taxonomy" id="35525"/>
    <lineage>
        <taxon>Eukaryota</taxon>
        <taxon>Metazoa</taxon>
        <taxon>Ecdysozoa</taxon>
        <taxon>Arthropoda</taxon>
        <taxon>Crustacea</taxon>
        <taxon>Branchiopoda</taxon>
        <taxon>Diplostraca</taxon>
        <taxon>Cladocera</taxon>
        <taxon>Anomopoda</taxon>
        <taxon>Daphniidae</taxon>
        <taxon>Daphnia</taxon>
    </lineage>
</organism>
<dbReference type="EMBL" id="JAOYFB010000058">
    <property type="protein sequence ID" value="KAK4045748.1"/>
    <property type="molecule type" value="Genomic_DNA"/>
</dbReference>
<proteinExistence type="predicted"/>
<accession>A0ABR0BAZ0</accession>
<protein>
    <submittedName>
        <fullName evidence="2">Uncharacterized protein</fullName>
    </submittedName>
</protein>